<dbReference type="PATRIC" id="fig|1122985.7.peg.1256"/>
<dbReference type="Gene3D" id="3.40.50.300">
    <property type="entry name" value="P-loop containing nucleotide triphosphate hydrolases"/>
    <property type="match status" value="1"/>
</dbReference>
<dbReference type="AlphaFoldDB" id="A0A069QJ84"/>
<evidence type="ECO:0000313" key="3">
    <source>
        <dbReference type="EMBL" id="KDR52712.1"/>
    </source>
</evidence>
<dbReference type="InterPro" id="IPR006689">
    <property type="entry name" value="Small_GTPase_ARF/SAR"/>
</dbReference>
<dbReference type="Proteomes" id="UP000027442">
    <property type="component" value="Unassembled WGS sequence"/>
</dbReference>
<dbReference type="RefSeq" id="WP_018966975.1">
    <property type="nucleotide sequence ID" value="NZ_KB899212.1"/>
</dbReference>
<dbReference type="Pfam" id="PF00025">
    <property type="entry name" value="Arf"/>
    <property type="match status" value="1"/>
</dbReference>
<keyword evidence="2" id="KW-0342">GTP-binding</keyword>
<reference evidence="3 4" key="1">
    <citation type="submission" date="2013-08" db="EMBL/GenBank/DDBJ databases">
        <authorList>
            <person name="Weinstock G."/>
            <person name="Sodergren E."/>
            <person name="Wylie T."/>
            <person name="Fulton L."/>
            <person name="Fulton R."/>
            <person name="Fronick C."/>
            <person name="O'Laughlin M."/>
            <person name="Godfrey J."/>
            <person name="Miner T."/>
            <person name="Herter B."/>
            <person name="Appelbaum E."/>
            <person name="Cordes M."/>
            <person name="Lek S."/>
            <person name="Wollam A."/>
            <person name="Pepin K.H."/>
            <person name="Palsikar V.B."/>
            <person name="Mitreva M."/>
            <person name="Wilson R.K."/>
        </authorList>
    </citation>
    <scope>NUCLEOTIDE SEQUENCE [LARGE SCALE GENOMIC DNA]</scope>
    <source>
        <strain evidence="3 4">ATCC 15930</strain>
    </source>
</reference>
<dbReference type="InterPro" id="IPR027417">
    <property type="entry name" value="P-loop_NTPase"/>
</dbReference>
<organism evidence="3 4">
    <name type="scientific">Hoylesella loescheii DSM 19665 = JCM 12249 = ATCC 15930</name>
    <dbReference type="NCBI Taxonomy" id="1122985"/>
    <lineage>
        <taxon>Bacteria</taxon>
        <taxon>Pseudomonadati</taxon>
        <taxon>Bacteroidota</taxon>
        <taxon>Bacteroidia</taxon>
        <taxon>Bacteroidales</taxon>
        <taxon>Prevotellaceae</taxon>
        <taxon>Hoylesella</taxon>
    </lineage>
</organism>
<dbReference type="HOGENOM" id="CLU_1330960_0_0_10"/>
<dbReference type="SUPFAM" id="SSF52540">
    <property type="entry name" value="P-loop containing nucleoside triphosphate hydrolases"/>
    <property type="match status" value="1"/>
</dbReference>
<keyword evidence="1" id="KW-0547">Nucleotide-binding</keyword>
<evidence type="ECO:0008006" key="5">
    <source>
        <dbReference type="Google" id="ProtNLM"/>
    </source>
</evidence>
<dbReference type="GO" id="GO:0003924">
    <property type="term" value="F:GTPase activity"/>
    <property type="evidence" value="ECO:0007669"/>
    <property type="project" value="InterPro"/>
</dbReference>
<evidence type="ECO:0000313" key="4">
    <source>
        <dbReference type="Proteomes" id="UP000027442"/>
    </source>
</evidence>
<dbReference type="GO" id="GO:0005525">
    <property type="term" value="F:GTP binding"/>
    <property type="evidence" value="ECO:0007669"/>
    <property type="project" value="UniProtKB-KW"/>
</dbReference>
<keyword evidence="4" id="KW-1185">Reference proteome</keyword>
<comment type="caution">
    <text evidence="3">The sequence shown here is derived from an EMBL/GenBank/DDBJ whole genome shotgun (WGS) entry which is preliminary data.</text>
</comment>
<dbReference type="EMBL" id="JNGW01000047">
    <property type="protein sequence ID" value="KDR52712.1"/>
    <property type="molecule type" value="Genomic_DNA"/>
</dbReference>
<evidence type="ECO:0000256" key="1">
    <source>
        <dbReference type="ARBA" id="ARBA00022741"/>
    </source>
</evidence>
<proteinExistence type="predicted"/>
<sequence>MIDLIIEALLAYFLLKPSQKTKKIAILGIKGSGKTTLWNGLRDKNEVEYVTTHYQEIDEFSIKSGKDEVTIASTKDIGGGDYYVPCYDELIEDGTFIYFLVDINTIKENKDAIRMRLRKIFNMIKGESGEDGKKDCGFKILVTHTDVFFNNNLKCMPKAQLIEYVNDGLELATIKGLPRDMAKRIETVNLNSPNDIKTIKDEIIDR</sequence>
<evidence type="ECO:0000256" key="2">
    <source>
        <dbReference type="ARBA" id="ARBA00023134"/>
    </source>
</evidence>
<accession>A0A069QJ84</accession>
<gene>
    <name evidence="3" type="ORF">HMPREF1991_01210</name>
</gene>
<protein>
    <recommendedName>
        <fullName evidence="5">G domain-containing protein</fullName>
    </recommendedName>
</protein>
<name>A0A069QJ84_HOYLO</name>